<dbReference type="PANTHER" id="PTHR43744">
    <property type="entry name" value="ABC TRANSPORTER PERMEASE PROTEIN MG189-RELATED-RELATED"/>
    <property type="match status" value="1"/>
</dbReference>
<feature type="transmembrane region" description="Helical" evidence="7">
    <location>
        <begin position="80"/>
        <end position="104"/>
    </location>
</feature>
<evidence type="ECO:0000256" key="1">
    <source>
        <dbReference type="ARBA" id="ARBA00004651"/>
    </source>
</evidence>
<dbReference type="InterPro" id="IPR035906">
    <property type="entry name" value="MetI-like_sf"/>
</dbReference>
<dbReference type="eggNOG" id="COG0395">
    <property type="taxonomic scope" value="Bacteria"/>
</dbReference>
<protein>
    <submittedName>
        <fullName evidence="9">Binding-protein-dependent transport systems inner membrane component</fullName>
    </submittedName>
</protein>
<keyword evidence="6 7" id="KW-0472">Membrane</keyword>
<comment type="subcellular location">
    <subcellularLocation>
        <location evidence="1 7">Cell membrane</location>
        <topology evidence="1 7">Multi-pass membrane protein</topology>
    </subcellularLocation>
</comment>
<accession>B8I621</accession>
<dbReference type="InterPro" id="IPR000515">
    <property type="entry name" value="MetI-like"/>
</dbReference>
<dbReference type="Pfam" id="PF00528">
    <property type="entry name" value="BPD_transp_1"/>
    <property type="match status" value="1"/>
</dbReference>
<dbReference type="PROSITE" id="PS51257">
    <property type="entry name" value="PROKAR_LIPOPROTEIN"/>
    <property type="match status" value="1"/>
</dbReference>
<feature type="transmembrane region" description="Helical" evidence="7">
    <location>
        <begin position="148"/>
        <end position="168"/>
    </location>
</feature>
<feature type="transmembrane region" description="Helical" evidence="7">
    <location>
        <begin position="116"/>
        <end position="136"/>
    </location>
</feature>
<dbReference type="STRING" id="394503.Ccel_2457"/>
<dbReference type="GO" id="GO:0005886">
    <property type="term" value="C:plasma membrane"/>
    <property type="evidence" value="ECO:0007669"/>
    <property type="project" value="UniProtKB-SubCell"/>
</dbReference>
<dbReference type="EMBL" id="CP001348">
    <property type="protein sequence ID" value="ACL76786.1"/>
    <property type="molecule type" value="Genomic_DNA"/>
</dbReference>
<dbReference type="Gene3D" id="1.10.3720.10">
    <property type="entry name" value="MetI-like"/>
    <property type="match status" value="1"/>
</dbReference>
<dbReference type="OrthoDB" id="157184at2"/>
<dbReference type="GO" id="GO:0055085">
    <property type="term" value="P:transmembrane transport"/>
    <property type="evidence" value="ECO:0007669"/>
    <property type="project" value="InterPro"/>
</dbReference>
<evidence type="ECO:0000256" key="6">
    <source>
        <dbReference type="ARBA" id="ARBA00023136"/>
    </source>
</evidence>
<sequence length="307" mass="34388">MLPILEKKQRYSLGDILFFIIIYVVFTVLTIACIYPFYFLIINTLTANDISSKAAVLLLPQKIHFDNYLKILNLNGLTDALIVSVARTIIGAALTVFASAFLGYLFTKKEMWGRKFWYRFVIVTMYFNAGLIPWYITMLNLGLRNNFLAYILPAIVAPFNIILVKTYIENTPQALQEAAQIDGAGYFTIFIKVVWPLCVPILATVTIFAAVGQWNSFTDTLLLMTDSHLYTLQFILYRYLNQASSLASIMRNSGAGIGQQVSSLAGSQTAQSVRMTVSVVVILPILFVYPFFQRFFVGGIIIGAVKG</sequence>
<evidence type="ECO:0000313" key="9">
    <source>
        <dbReference type="EMBL" id="ACL76786.1"/>
    </source>
</evidence>
<name>B8I621_RUMCH</name>
<dbReference type="CDD" id="cd06261">
    <property type="entry name" value="TM_PBP2"/>
    <property type="match status" value="1"/>
</dbReference>
<dbReference type="AlphaFoldDB" id="B8I621"/>
<evidence type="ECO:0000256" key="7">
    <source>
        <dbReference type="RuleBase" id="RU363032"/>
    </source>
</evidence>
<proteinExistence type="inferred from homology"/>
<keyword evidence="2 7" id="KW-0813">Transport</keyword>
<reference evidence="9 10" key="1">
    <citation type="submission" date="2009-01" db="EMBL/GenBank/DDBJ databases">
        <title>Complete sequence of Clostridium cellulolyticum H10.</title>
        <authorList>
            <consortium name="US DOE Joint Genome Institute"/>
            <person name="Lucas S."/>
            <person name="Copeland A."/>
            <person name="Lapidus A."/>
            <person name="Glavina del Rio T."/>
            <person name="Dalin E."/>
            <person name="Tice H."/>
            <person name="Bruce D."/>
            <person name="Goodwin L."/>
            <person name="Pitluck S."/>
            <person name="Chertkov O."/>
            <person name="Saunders E."/>
            <person name="Brettin T."/>
            <person name="Detter J.C."/>
            <person name="Han C."/>
            <person name="Larimer F."/>
            <person name="Land M."/>
            <person name="Hauser L."/>
            <person name="Kyrpides N."/>
            <person name="Ivanova N."/>
            <person name="Zhou J."/>
            <person name="Richardson P."/>
        </authorList>
    </citation>
    <scope>NUCLEOTIDE SEQUENCE [LARGE SCALE GENOMIC DNA]</scope>
    <source>
        <strain evidence="10">ATCC 35319 / DSM 5812 / JCM 6584 / H10</strain>
    </source>
</reference>
<evidence type="ECO:0000259" key="8">
    <source>
        <dbReference type="PROSITE" id="PS50928"/>
    </source>
</evidence>
<dbReference type="KEGG" id="cce:Ccel_2457"/>
<evidence type="ECO:0000256" key="4">
    <source>
        <dbReference type="ARBA" id="ARBA00022692"/>
    </source>
</evidence>
<keyword evidence="5 7" id="KW-1133">Transmembrane helix</keyword>
<feature type="transmembrane region" description="Helical" evidence="7">
    <location>
        <begin position="16"/>
        <end position="38"/>
    </location>
</feature>
<feature type="transmembrane region" description="Helical" evidence="7">
    <location>
        <begin position="273"/>
        <end position="292"/>
    </location>
</feature>
<keyword evidence="4 7" id="KW-0812">Transmembrane</keyword>
<dbReference type="PANTHER" id="PTHR43744:SF9">
    <property type="entry name" value="POLYGALACTURONAN_RHAMNOGALACTURONAN TRANSPORT SYSTEM PERMEASE PROTEIN YTCP"/>
    <property type="match status" value="1"/>
</dbReference>
<dbReference type="RefSeq" id="WP_015925875.1">
    <property type="nucleotide sequence ID" value="NC_011898.1"/>
</dbReference>
<feature type="transmembrane region" description="Helical" evidence="7">
    <location>
        <begin position="189"/>
        <end position="214"/>
    </location>
</feature>
<evidence type="ECO:0000256" key="5">
    <source>
        <dbReference type="ARBA" id="ARBA00022989"/>
    </source>
</evidence>
<evidence type="ECO:0000313" key="10">
    <source>
        <dbReference type="Proteomes" id="UP000001349"/>
    </source>
</evidence>
<comment type="similarity">
    <text evidence="7">Belongs to the binding-protein-dependent transport system permease family.</text>
</comment>
<feature type="domain" description="ABC transmembrane type-1" evidence="8">
    <location>
        <begin position="81"/>
        <end position="292"/>
    </location>
</feature>
<dbReference type="Proteomes" id="UP000001349">
    <property type="component" value="Chromosome"/>
</dbReference>
<gene>
    <name evidence="9" type="ordered locus">Ccel_2457</name>
</gene>
<dbReference type="SUPFAM" id="SSF161098">
    <property type="entry name" value="MetI-like"/>
    <property type="match status" value="1"/>
</dbReference>
<organism evidence="9 10">
    <name type="scientific">Ruminiclostridium cellulolyticum (strain ATCC 35319 / DSM 5812 / JCM 6584 / H10)</name>
    <name type="common">Clostridium cellulolyticum</name>
    <dbReference type="NCBI Taxonomy" id="394503"/>
    <lineage>
        <taxon>Bacteria</taxon>
        <taxon>Bacillati</taxon>
        <taxon>Bacillota</taxon>
        <taxon>Clostridia</taxon>
        <taxon>Eubacteriales</taxon>
        <taxon>Oscillospiraceae</taxon>
        <taxon>Ruminiclostridium</taxon>
    </lineage>
</organism>
<dbReference type="PROSITE" id="PS50928">
    <property type="entry name" value="ABC_TM1"/>
    <property type="match status" value="1"/>
</dbReference>
<dbReference type="HOGENOM" id="CLU_016047_1_0_9"/>
<keyword evidence="10" id="KW-1185">Reference proteome</keyword>
<evidence type="ECO:0000256" key="3">
    <source>
        <dbReference type="ARBA" id="ARBA00022475"/>
    </source>
</evidence>
<keyword evidence="3" id="KW-1003">Cell membrane</keyword>
<evidence type="ECO:0000256" key="2">
    <source>
        <dbReference type="ARBA" id="ARBA00022448"/>
    </source>
</evidence>